<keyword evidence="3" id="KW-1185">Reference proteome</keyword>
<reference evidence="2" key="1">
    <citation type="submission" date="2019-07" db="EMBL/GenBank/DDBJ databases">
        <authorList>
            <person name="Dittberner H."/>
        </authorList>
    </citation>
    <scope>NUCLEOTIDE SEQUENCE [LARGE SCALE GENOMIC DNA]</scope>
</reference>
<accession>A0A565AU16</accession>
<protein>
    <submittedName>
        <fullName evidence="2">Uncharacterized protein</fullName>
    </submittedName>
</protein>
<dbReference type="Proteomes" id="UP000489600">
    <property type="component" value="Unassembled WGS sequence"/>
</dbReference>
<name>A0A565AU16_9BRAS</name>
<sequence>MGKAGKAKKGKSSAAIKAEVVKGIIAHRLHTRTQGKVCAHVTTAEGSGESDSGVPPTGTTKTSKHRHAKHTVSQISDDTEDPVPPFLLRYEAHRKVVLNRDRRYPEFKKSSVSPHSKKFVSVAAEERHGVGVTDKDNTSTSKAIPNVEKEEKTISDSDEEF</sequence>
<comment type="caution">
    <text evidence="2">The sequence shown here is derived from an EMBL/GenBank/DDBJ whole genome shotgun (WGS) entry which is preliminary data.</text>
</comment>
<organism evidence="2 3">
    <name type="scientific">Arabis nemorensis</name>
    <dbReference type="NCBI Taxonomy" id="586526"/>
    <lineage>
        <taxon>Eukaryota</taxon>
        <taxon>Viridiplantae</taxon>
        <taxon>Streptophyta</taxon>
        <taxon>Embryophyta</taxon>
        <taxon>Tracheophyta</taxon>
        <taxon>Spermatophyta</taxon>
        <taxon>Magnoliopsida</taxon>
        <taxon>eudicotyledons</taxon>
        <taxon>Gunneridae</taxon>
        <taxon>Pentapetalae</taxon>
        <taxon>rosids</taxon>
        <taxon>malvids</taxon>
        <taxon>Brassicales</taxon>
        <taxon>Brassicaceae</taxon>
        <taxon>Arabideae</taxon>
        <taxon>Arabis</taxon>
    </lineage>
</organism>
<evidence type="ECO:0000313" key="2">
    <source>
        <dbReference type="EMBL" id="VVA92394.1"/>
    </source>
</evidence>
<proteinExistence type="predicted"/>
<evidence type="ECO:0000313" key="3">
    <source>
        <dbReference type="Proteomes" id="UP000489600"/>
    </source>
</evidence>
<evidence type="ECO:0000256" key="1">
    <source>
        <dbReference type="SAM" id="MobiDB-lite"/>
    </source>
</evidence>
<feature type="region of interest" description="Disordered" evidence="1">
    <location>
        <begin position="130"/>
        <end position="161"/>
    </location>
</feature>
<dbReference type="AlphaFoldDB" id="A0A565AU16"/>
<dbReference type="EMBL" id="CABITT030000001">
    <property type="protein sequence ID" value="VVA92394.1"/>
    <property type="molecule type" value="Genomic_DNA"/>
</dbReference>
<feature type="region of interest" description="Disordered" evidence="1">
    <location>
        <begin position="32"/>
        <end position="83"/>
    </location>
</feature>
<gene>
    <name evidence="2" type="ORF">ANE_LOCUS2839</name>
</gene>